<dbReference type="WBParaSite" id="nRc.2.0.1.t09581-RA">
    <property type="protein sequence ID" value="nRc.2.0.1.t09581-RA"/>
    <property type="gene ID" value="nRc.2.0.1.g09581"/>
</dbReference>
<sequence>HVINEKQTTTAAVTPIIQRVDKETIRGGSNDDAATRNGDELAVYDGPPNFPSTMTPISSGSGCILLGPDGRLAYLKTIDTMT</sequence>
<protein>
    <submittedName>
        <fullName evidence="2">Uncharacterized protein</fullName>
    </submittedName>
</protein>
<dbReference type="Proteomes" id="UP000887565">
    <property type="component" value="Unplaced"/>
</dbReference>
<organism evidence="1 2">
    <name type="scientific">Romanomermis culicivorax</name>
    <name type="common">Nematode worm</name>
    <dbReference type="NCBI Taxonomy" id="13658"/>
    <lineage>
        <taxon>Eukaryota</taxon>
        <taxon>Metazoa</taxon>
        <taxon>Ecdysozoa</taxon>
        <taxon>Nematoda</taxon>
        <taxon>Enoplea</taxon>
        <taxon>Dorylaimia</taxon>
        <taxon>Mermithida</taxon>
        <taxon>Mermithoidea</taxon>
        <taxon>Mermithidae</taxon>
        <taxon>Romanomermis</taxon>
    </lineage>
</organism>
<evidence type="ECO:0000313" key="2">
    <source>
        <dbReference type="WBParaSite" id="nRc.2.0.1.t09581-RA"/>
    </source>
</evidence>
<evidence type="ECO:0000313" key="1">
    <source>
        <dbReference type="Proteomes" id="UP000887565"/>
    </source>
</evidence>
<dbReference type="AlphaFoldDB" id="A0A915I6T7"/>
<reference evidence="2" key="1">
    <citation type="submission" date="2022-11" db="UniProtKB">
        <authorList>
            <consortium name="WormBaseParasite"/>
        </authorList>
    </citation>
    <scope>IDENTIFICATION</scope>
</reference>
<proteinExistence type="predicted"/>
<keyword evidence="1" id="KW-1185">Reference proteome</keyword>
<accession>A0A915I6T7</accession>
<name>A0A915I6T7_ROMCU</name>